<reference evidence="2" key="1">
    <citation type="journal article" date="2025" name="Aquaculture">
        <title>Assessment of the bioflocculant production and safety properties of Metabacillus hrfriensis sp. nov. based on phenotypic and whole-genome sequencing analysis.</title>
        <authorList>
            <person name="Zhang R."/>
            <person name="Zhao Z."/>
            <person name="Luo L."/>
            <person name="Wang S."/>
            <person name="Guo K."/>
            <person name="Xu W."/>
        </authorList>
    </citation>
    <scope>NUCLEOTIDE SEQUENCE [LARGE SCALE GENOMIC DNA]</scope>
    <source>
        <strain evidence="2">CT-WN-B3</strain>
    </source>
</reference>
<proteinExistence type="predicted"/>
<evidence type="ECO:0000313" key="2">
    <source>
        <dbReference type="Proteomes" id="UP001226091"/>
    </source>
</evidence>
<evidence type="ECO:0000313" key="1">
    <source>
        <dbReference type="EMBL" id="WHZ56263.1"/>
    </source>
</evidence>
<keyword evidence="2" id="KW-1185">Reference proteome</keyword>
<dbReference type="Proteomes" id="UP001226091">
    <property type="component" value="Chromosome"/>
</dbReference>
<gene>
    <name evidence="1" type="ORF">QLQ22_16370</name>
</gene>
<dbReference type="EMBL" id="CP126116">
    <property type="protein sequence ID" value="WHZ56263.1"/>
    <property type="molecule type" value="Genomic_DNA"/>
</dbReference>
<name>A0ACD4R710_9BACI</name>
<sequence>MQNEHMKRISAEPSDSPKLVIKTNLDSSTSAEENPYFSGSDKEKVKKYFEDR</sequence>
<organism evidence="1 2">
    <name type="scientific">Metabacillus hrfriensis</name>
    <dbReference type="NCBI Taxonomy" id="3048891"/>
    <lineage>
        <taxon>Bacteria</taxon>
        <taxon>Bacillati</taxon>
        <taxon>Bacillota</taxon>
        <taxon>Bacilli</taxon>
        <taxon>Bacillales</taxon>
        <taxon>Bacillaceae</taxon>
        <taxon>Metabacillus</taxon>
    </lineage>
</organism>
<accession>A0ACD4R710</accession>
<protein>
    <submittedName>
        <fullName evidence="1">Uncharacterized protein</fullName>
    </submittedName>
</protein>